<accession>A0AAV1CBN7</accession>
<keyword evidence="2" id="KW-1185">Reference proteome</keyword>
<dbReference type="InterPro" id="IPR007263">
    <property type="entry name" value="DCC1-like"/>
</dbReference>
<organism evidence="1 2">
    <name type="scientific">Oldenlandia corymbosa var. corymbosa</name>
    <dbReference type="NCBI Taxonomy" id="529605"/>
    <lineage>
        <taxon>Eukaryota</taxon>
        <taxon>Viridiplantae</taxon>
        <taxon>Streptophyta</taxon>
        <taxon>Embryophyta</taxon>
        <taxon>Tracheophyta</taxon>
        <taxon>Spermatophyta</taxon>
        <taxon>Magnoliopsida</taxon>
        <taxon>eudicotyledons</taxon>
        <taxon>Gunneridae</taxon>
        <taxon>Pentapetalae</taxon>
        <taxon>asterids</taxon>
        <taxon>lamiids</taxon>
        <taxon>Gentianales</taxon>
        <taxon>Rubiaceae</taxon>
        <taxon>Rubioideae</taxon>
        <taxon>Spermacoceae</taxon>
        <taxon>Hedyotis-Oldenlandia complex</taxon>
        <taxon>Oldenlandia</taxon>
    </lineage>
</organism>
<sequence>MTTALMLRRGGLGKLRAFGGNFDSVSSILRRHAAEFSSEPSSPSSLSSRPLSCVLAADALVTDDSLLDAAKVELEPTLLRPRVVVYDGVCHLCHNGVKWVIEADKDKKINFCCLQSKAAEPYLNVAGVDRGDVLRRFLFVEGPGAYHQGSAAALRVMSYLPFPYYTLSSLMIVPSPLRDAVYDYVAKHRYKWFGKSSTCLVIKEKELLERFVDWEEHIDKSESDF</sequence>
<gene>
    <name evidence="1" type="ORF">OLC1_LOCUS4408</name>
</gene>
<dbReference type="Pfam" id="PF04134">
    <property type="entry name" value="DCC1-like"/>
    <property type="match status" value="1"/>
</dbReference>
<dbReference type="GO" id="GO:0015035">
    <property type="term" value="F:protein-disulfide reductase activity"/>
    <property type="evidence" value="ECO:0007669"/>
    <property type="project" value="InterPro"/>
</dbReference>
<name>A0AAV1CBN7_OLDCO</name>
<dbReference type="Proteomes" id="UP001161247">
    <property type="component" value="Chromosome 2"/>
</dbReference>
<dbReference type="InterPro" id="IPR052927">
    <property type="entry name" value="DCC_oxidoreductase"/>
</dbReference>
<dbReference type="EMBL" id="OX459119">
    <property type="protein sequence ID" value="CAI9092840.1"/>
    <property type="molecule type" value="Genomic_DNA"/>
</dbReference>
<evidence type="ECO:0000313" key="1">
    <source>
        <dbReference type="EMBL" id="CAI9092840.1"/>
    </source>
</evidence>
<dbReference type="AlphaFoldDB" id="A0AAV1CBN7"/>
<protein>
    <submittedName>
        <fullName evidence="1">OLC1v1028181C1</fullName>
    </submittedName>
</protein>
<evidence type="ECO:0000313" key="2">
    <source>
        <dbReference type="Proteomes" id="UP001161247"/>
    </source>
</evidence>
<dbReference type="PANTHER" id="PTHR33639:SF1">
    <property type="entry name" value="T23E23.25"/>
    <property type="match status" value="1"/>
</dbReference>
<proteinExistence type="predicted"/>
<dbReference type="PANTHER" id="PTHR33639">
    <property type="entry name" value="THIOL-DISULFIDE OXIDOREDUCTASE DCC"/>
    <property type="match status" value="1"/>
</dbReference>
<reference evidence="1" key="1">
    <citation type="submission" date="2023-03" db="EMBL/GenBank/DDBJ databases">
        <authorList>
            <person name="Julca I."/>
        </authorList>
    </citation>
    <scope>NUCLEOTIDE SEQUENCE</scope>
</reference>